<dbReference type="InterPro" id="IPR036812">
    <property type="entry name" value="NAD(P)_OxRdtase_dom_sf"/>
</dbReference>
<sequence>MGTWAMGDAPAKRPQEIAALRYGLEHGLHVIDTAEMYGNGRSETLVGEAIAPFARDRVFLVSKVLPSHAAHDDVLKACRQSLARLGTDHLDLYLLHWRSSVPLAETVGAFEALMADGLIRSWGVSNFDVDDMEELAAVPGAQAANGVQANQILYALEYRGTEWDLLEADRAQGVVTMAYSPLGQAKRILTSPALKAIAAKHHTSLGPATPAQIALAWVLRQPGVLAIPKAGTVAHERENIAALEITLSAADLLALDRAFPPPLRKRPLACI</sequence>
<dbReference type="PANTHER" id="PTHR43638:SF3">
    <property type="entry name" value="ALDEHYDE REDUCTASE"/>
    <property type="match status" value="1"/>
</dbReference>
<evidence type="ECO:0000313" key="2">
    <source>
        <dbReference type="EMBL" id="QDH14371.1"/>
    </source>
</evidence>
<reference evidence="2 3" key="1">
    <citation type="submission" date="2019-03" db="EMBL/GenBank/DDBJ databases">
        <title>The complete genome sequence of Swingsia_sp. F3b2 LMG30590(T).</title>
        <authorList>
            <person name="Chua K.-O."/>
            <person name="Chan K.-G."/>
            <person name="See-Too W.-S."/>
        </authorList>
    </citation>
    <scope>NUCLEOTIDE SEQUENCE [LARGE SCALE GENOMIC DNA]</scope>
    <source>
        <strain evidence="2 3">F3b2</strain>
    </source>
</reference>
<dbReference type="Gene3D" id="3.20.20.100">
    <property type="entry name" value="NADP-dependent oxidoreductase domain"/>
    <property type="match status" value="1"/>
</dbReference>
<name>A0A4Y6UD97_9PROT</name>
<accession>A0A4Y6UD97</accession>
<dbReference type="OrthoDB" id="9772407at2"/>
<proteinExistence type="predicted"/>
<dbReference type="Proteomes" id="UP000318709">
    <property type="component" value="Chromosome"/>
</dbReference>
<organism evidence="2 3">
    <name type="scientific">Formicincola oecophyllae</name>
    <dbReference type="NCBI Taxonomy" id="2558361"/>
    <lineage>
        <taxon>Bacteria</taxon>
        <taxon>Pseudomonadati</taxon>
        <taxon>Pseudomonadota</taxon>
        <taxon>Alphaproteobacteria</taxon>
        <taxon>Acetobacterales</taxon>
        <taxon>Acetobacteraceae</taxon>
        <taxon>Formicincola</taxon>
    </lineage>
</organism>
<evidence type="ECO:0000259" key="1">
    <source>
        <dbReference type="Pfam" id="PF00248"/>
    </source>
</evidence>
<gene>
    <name evidence="2" type="ORF">E3E12_04255</name>
</gene>
<dbReference type="Pfam" id="PF00248">
    <property type="entry name" value="Aldo_ket_red"/>
    <property type="match status" value="1"/>
</dbReference>
<evidence type="ECO:0000313" key="3">
    <source>
        <dbReference type="Proteomes" id="UP000318709"/>
    </source>
</evidence>
<feature type="domain" description="NADP-dependent oxidoreductase" evidence="1">
    <location>
        <begin position="1"/>
        <end position="257"/>
    </location>
</feature>
<dbReference type="PRINTS" id="PR00069">
    <property type="entry name" value="ALDKETRDTASE"/>
</dbReference>
<dbReference type="AlphaFoldDB" id="A0A4Y6UD97"/>
<dbReference type="KEGG" id="swf:E3E12_04255"/>
<protein>
    <submittedName>
        <fullName evidence="2">Aldo/keto reductase</fullName>
    </submittedName>
</protein>
<dbReference type="PANTHER" id="PTHR43638">
    <property type="entry name" value="OXIDOREDUCTASE, ALDO/KETO REDUCTASE FAMILY PROTEIN"/>
    <property type="match status" value="1"/>
</dbReference>
<dbReference type="GO" id="GO:0016491">
    <property type="term" value="F:oxidoreductase activity"/>
    <property type="evidence" value="ECO:0007669"/>
    <property type="project" value="InterPro"/>
</dbReference>
<dbReference type="InterPro" id="IPR023210">
    <property type="entry name" value="NADP_OxRdtase_dom"/>
</dbReference>
<dbReference type="EMBL" id="CP038231">
    <property type="protein sequence ID" value="QDH14371.1"/>
    <property type="molecule type" value="Genomic_DNA"/>
</dbReference>
<keyword evidence="3" id="KW-1185">Reference proteome</keyword>
<dbReference type="InterPro" id="IPR020471">
    <property type="entry name" value="AKR"/>
</dbReference>
<dbReference type="SUPFAM" id="SSF51430">
    <property type="entry name" value="NAD(P)-linked oxidoreductase"/>
    <property type="match status" value="1"/>
</dbReference>